<feature type="signal peptide" evidence="1">
    <location>
        <begin position="1"/>
        <end position="36"/>
    </location>
</feature>
<reference evidence="2 3" key="1">
    <citation type="journal article" date="2013" name="J. Bacteriol.">
        <title>Roles of HynAB and Ech, the only two hydrogenases found in the model sulfate reducer Desulfovibrio gigas.</title>
        <authorList>
            <person name="Morais-Silva F.O."/>
            <person name="Santos C.I."/>
            <person name="Rodrigues R."/>
            <person name="Pereira I.A."/>
            <person name="Rodrigues-Pousada C."/>
        </authorList>
    </citation>
    <scope>NUCLEOTIDE SEQUENCE [LARGE SCALE GENOMIC DNA]</scope>
    <source>
        <strain evidence="3">ATCC 19364 / DSM 1382 / NCIMB 9332 / VKM B-1759</strain>
    </source>
</reference>
<dbReference type="STRING" id="1121448.DGI_3027"/>
<accession>T2GDT5</accession>
<evidence type="ECO:0000256" key="1">
    <source>
        <dbReference type="SAM" id="SignalP"/>
    </source>
</evidence>
<dbReference type="HOGENOM" id="CLU_1616347_0_0_7"/>
<gene>
    <name evidence="2" type="ORF">DGI_3027</name>
</gene>
<sequence length="164" mass="17785">MERNQNAGIIARLRCGVLTLAIALSLALGAAVPAVAQPQDITAIVIERTQADELLAGVCQQFCLGNQRQGSIRYVTAAPRPDGQVTIEAAVALRSADNNPYLPFDRTVVVAGHGVLDLGTCRFTVGMARVEQDFQGMFQELLRQYGHFAGWQYDIPDCRTVLTP</sequence>
<dbReference type="AlphaFoldDB" id="T2GDT5"/>
<dbReference type="RefSeq" id="WP_021761820.1">
    <property type="nucleotide sequence ID" value="NC_022444.1"/>
</dbReference>
<keyword evidence="3" id="KW-1185">Reference proteome</keyword>
<dbReference type="EMBL" id="CP006585">
    <property type="protein sequence ID" value="AGW14745.1"/>
    <property type="molecule type" value="Genomic_DNA"/>
</dbReference>
<protein>
    <submittedName>
        <fullName evidence="2">Uncharacterized protein</fullName>
    </submittedName>
</protein>
<keyword evidence="1" id="KW-0732">Signal</keyword>
<dbReference type="PATRIC" id="fig|1121448.10.peg.2986"/>
<dbReference type="KEGG" id="dgg:DGI_3027"/>
<name>T2GDT5_MEGG1</name>
<evidence type="ECO:0000313" key="3">
    <source>
        <dbReference type="Proteomes" id="UP000016587"/>
    </source>
</evidence>
<evidence type="ECO:0000313" key="2">
    <source>
        <dbReference type="EMBL" id="AGW14745.1"/>
    </source>
</evidence>
<reference evidence="3" key="2">
    <citation type="submission" date="2013-07" db="EMBL/GenBank/DDBJ databases">
        <authorList>
            <person name="Morais-Silva F.O."/>
            <person name="Rezende A.M."/>
            <person name="Pimentel C."/>
            <person name="Resende D.M."/>
            <person name="Santos C.I."/>
            <person name="Clemente C."/>
            <person name="de Oliveira L.M."/>
            <person name="da Silva S.M."/>
            <person name="Costa D.A."/>
            <person name="Varela-Raposo A."/>
            <person name="Horacio E.C.A."/>
            <person name="Matos M."/>
            <person name="Flores O."/>
            <person name="Ruiz J.C."/>
            <person name="Rodrigues-Pousada C."/>
        </authorList>
    </citation>
    <scope>NUCLEOTIDE SEQUENCE [LARGE SCALE GENOMIC DNA]</scope>
    <source>
        <strain evidence="3">ATCC 19364 / DSM 1382 / NCIMB 9332 / VKM B-1759</strain>
    </source>
</reference>
<organism evidence="2 3">
    <name type="scientific">Megalodesulfovibrio gigas (strain ATCC 19364 / DSM 1382 / NCIMB 9332 / VKM B-1759)</name>
    <name type="common">Desulfovibrio gigas</name>
    <dbReference type="NCBI Taxonomy" id="1121448"/>
    <lineage>
        <taxon>Bacteria</taxon>
        <taxon>Pseudomonadati</taxon>
        <taxon>Thermodesulfobacteriota</taxon>
        <taxon>Desulfovibrionia</taxon>
        <taxon>Desulfovibrionales</taxon>
        <taxon>Desulfovibrionaceae</taxon>
        <taxon>Megalodesulfovibrio</taxon>
    </lineage>
</organism>
<dbReference type="Proteomes" id="UP000016587">
    <property type="component" value="Chromosome"/>
</dbReference>
<proteinExistence type="predicted"/>
<feature type="chain" id="PRO_5004599834" evidence="1">
    <location>
        <begin position="37"/>
        <end position="164"/>
    </location>
</feature>